<reference evidence="3" key="1">
    <citation type="submission" date="2024-03" db="EMBL/GenBank/DDBJ databases">
        <title>WGS assembly of Saponaria officinalis var. Norfolk2.</title>
        <authorList>
            <person name="Jenkins J."/>
            <person name="Shu S."/>
            <person name="Grimwood J."/>
            <person name="Barry K."/>
            <person name="Goodstein D."/>
            <person name="Schmutz J."/>
            <person name="Leebens-Mack J."/>
            <person name="Osbourn A."/>
        </authorList>
    </citation>
    <scope>NUCLEOTIDE SEQUENCE [LARGE SCALE GENOMIC DNA]</scope>
    <source>
        <strain evidence="3">JIC</strain>
    </source>
</reference>
<feature type="compositionally biased region" description="Low complexity" evidence="1">
    <location>
        <begin position="35"/>
        <end position="51"/>
    </location>
</feature>
<comment type="caution">
    <text evidence="3">The sequence shown here is derived from an EMBL/GenBank/DDBJ whole genome shotgun (WGS) entry which is preliminary data.</text>
</comment>
<protein>
    <recommendedName>
        <fullName evidence="2">VQ domain-containing protein</fullName>
    </recommendedName>
</protein>
<evidence type="ECO:0000256" key="1">
    <source>
        <dbReference type="SAM" id="MobiDB-lite"/>
    </source>
</evidence>
<dbReference type="PANTHER" id="PTHR33624">
    <property type="entry name" value="SIGMA FACTOR BINDING PROTEIN 1, CHLOROPLASTIC"/>
    <property type="match status" value="1"/>
</dbReference>
<sequence length="160" mass="17864">MSSNFGFGQNPSTTLTTFPTKIIKKIVSKNKSPKKSQNNNNNNSVNNTNDNKPLKVVYISNPMKFTVNADEFQTLVQGLTGRDAVEWPDETFNNLAQEVASINNGGVVVLDEVVDNEIQQEPSIMFDDQVDYFGRLDGDDNDGMLINMEDIQAFMFSDDL</sequence>
<dbReference type="Proteomes" id="UP001443914">
    <property type="component" value="Unassembled WGS sequence"/>
</dbReference>
<evidence type="ECO:0000313" key="4">
    <source>
        <dbReference type="Proteomes" id="UP001443914"/>
    </source>
</evidence>
<dbReference type="AlphaFoldDB" id="A0AAW1GN34"/>
<gene>
    <name evidence="3" type="ORF">RND81_14G041400</name>
</gene>
<dbReference type="Pfam" id="PF05678">
    <property type="entry name" value="VQ"/>
    <property type="match status" value="1"/>
</dbReference>
<dbReference type="InterPro" id="IPR008889">
    <property type="entry name" value="VQ"/>
</dbReference>
<accession>A0AAW1GN34</accession>
<proteinExistence type="predicted"/>
<name>A0AAW1GN34_SAPOF</name>
<dbReference type="EMBL" id="JBDFQZ010000014">
    <property type="protein sequence ID" value="KAK9664433.1"/>
    <property type="molecule type" value="Genomic_DNA"/>
</dbReference>
<dbReference type="InterPro" id="IPR039335">
    <property type="entry name" value="SIB1/2"/>
</dbReference>
<evidence type="ECO:0000313" key="3">
    <source>
        <dbReference type="EMBL" id="KAK9664433.1"/>
    </source>
</evidence>
<evidence type="ECO:0000259" key="2">
    <source>
        <dbReference type="Pfam" id="PF05678"/>
    </source>
</evidence>
<feature type="domain" description="VQ" evidence="2">
    <location>
        <begin position="59"/>
        <end position="84"/>
    </location>
</feature>
<keyword evidence="4" id="KW-1185">Reference proteome</keyword>
<feature type="region of interest" description="Disordered" evidence="1">
    <location>
        <begin position="28"/>
        <end position="53"/>
    </location>
</feature>
<dbReference type="PANTHER" id="PTHR33624:SF2">
    <property type="entry name" value="SIGMA FACTOR BINDING PROTEIN 1, CHLOROPLASTIC"/>
    <property type="match status" value="1"/>
</dbReference>
<organism evidence="3 4">
    <name type="scientific">Saponaria officinalis</name>
    <name type="common">Common soapwort</name>
    <name type="synonym">Lychnis saponaria</name>
    <dbReference type="NCBI Taxonomy" id="3572"/>
    <lineage>
        <taxon>Eukaryota</taxon>
        <taxon>Viridiplantae</taxon>
        <taxon>Streptophyta</taxon>
        <taxon>Embryophyta</taxon>
        <taxon>Tracheophyta</taxon>
        <taxon>Spermatophyta</taxon>
        <taxon>Magnoliopsida</taxon>
        <taxon>eudicotyledons</taxon>
        <taxon>Gunneridae</taxon>
        <taxon>Pentapetalae</taxon>
        <taxon>Caryophyllales</taxon>
        <taxon>Caryophyllaceae</taxon>
        <taxon>Caryophylleae</taxon>
        <taxon>Saponaria</taxon>
    </lineage>
</organism>